<keyword evidence="5" id="KW-0067">ATP-binding</keyword>
<feature type="domain" description="Protein kinase" evidence="7">
    <location>
        <begin position="1"/>
        <end position="182"/>
    </location>
</feature>
<evidence type="ECO:0000256" key="4">
    <source>
        <dbReference type="ARBA" id="ARBA00022777"/>
    </source>
</evidence>
<reference evidence="9" key="1">
    <citation type="submission" date="2019-03" db="EMBL/GenBank/DDBJ databases">
        <title>Lake Tanganyika Metagenome-Assembled Genomes (MAGs).</title>
        <authorList>
            <person name="Tran P."/>
        </authorList>
    </citation>
    <scope>NUCLEOTIDE SEQUENCE</scope>
    <source>
        <strain evidence="9">K_DeepCast_150m_m2_040</strain>
    </source>
</reference>
<proteinExistence type="predicted"/>
<dbReference type="SMART" id="SM00740">
    <property type="entry name" value="PASTA"/>
    <property type="match status" value="2"/>
</dbReference>
<dbReference type="AlphaFoldDB" id="A0A938BT36"/>
<evidence type="ECO:0000256" key="1">
    <source>
        <dbReference type="ARBA" id="ARBA00012513"/>
    </source>
</evidence>
<evidence type="ECO:0000313" key="10">
    <source>
        <dbReference type="Proteomes" id="UP000779900"/>
    </source>
</evidence>
<dbReference type="InterPro" id="IPR005543">
    <property type="entry name" value="PASTA_dom"/>
</dbReference>
<dbReference type="EC" id="2.7.11.1" evidence="1"/>
<name>A0A938BT36_UNCW3</name>
<dbReference type="GO" id="GO:0005524">
    <property type="term" value="F:ATP binding"/>
    <property type="evidence" value="ECO:0007669"/>
    <property type="project" value="UniProtKB-KW"/>
</dbReference>
<evidence type="ECO:0000259" key="7">
    <source>
        <dbReference type="PROSITE" id="PS50011"/>
    </source>
</evidence>
<organism evidence="9 10">
    <name type="scientific">candidate division WOR-3 bacterium</name>
    <dbReference type="NCBI Taxonomy" id="2052148"/>
    <lineage>
        <taxon>Bacteria</taxon>
        <taxon>Bacteria division WOR-3</taxon>
    </lineage>
</organism>
<keyword evidence="4" id="KW-0418">Kinase</keyword>
<dbReference type="Gene3D" id="1.10.510.10">
    <property type="entry name" value="Transferase(Phosphotransferase) domain 1"/>
    <property type="match status" value="1"/>
</dbReference>
<keyword evidence="3" id="KW-0547">Nucleotide-binding</keyword>
<feature type="transmembrane region" description="Helical" evidence="6">
    <location>
        <begin position="252"/>
        <end position="272"/>
    </location>
</feature>
<dbReference type="PROSITE" id="PS51178">
    <property type="entry name" value="PASTA"/>
    <property type="match status" value="1"/>
</dbReference>
<evidence type="ECO:0000256" key="6">
    <source>
        <dbReference type="SAM" id="Phobius"/>
    </source>
</evidence>
<evidence type="ECO:0000259" key="8">
    <source>
        <dbReference type="PROSITE" id="PS51178"/>
    </source>
</evidence>
<keyword evidence="6" id="KW-1133">Transmembrane helix</keyword>
<dbReference type="InterPro" id="IPR011009">
    <property type="entry name" value="Kinase-like_dom_sf"/>
</dbReference>
<dbReference type="PANTHER" id="PTHR43671">
    <property type="entry name" value="SERINE/THREONINE-PROTEIN KINASE NEK"/>
    <property type="match status" value="1"/>
</dbReference>
<evidence type="ECO:0000256" key="2">
    <source>
        <dbReference type="ARBA" id="ARBA00022679"/>
    </source>
</evidence>
<dbReference type="Pfam" id="PF03793">
    <property type="entry name" value="PASTA"/>
    <property type="match status" value="2"/>
</dbReference>
<dbReference type="CDD" id="cd06577">
    <property type="entry name" value="PASTA_pknB"/>
    <property type="match status" value="2"/>
</dbReference>
<keyword evidence="2" id="KW-0808">Transferase</keyword>
<dbReference type="Proteomes" id="UP000779900">
    <property type="component" value="Unassembled WGS sequence"/>
</dbReference>
<accession>A0A938BT36</accession>
<comment type="caution">
    <text evidence="9">The sequence shown here is derived from an EMBL/GenBank/DDBJ whole genome shotgun (WGS) entry which is preliminary data.</text>
</comment>
<dbReference type="Gene3D" id="3.30.10.20">
    <property type="match status" value="2"/>
</dbReference>
<dbReference type="PANTHER" id="PTHR43671:SF13">
    <property type="entry name" value="SERINE_THREONINE-PROTEIN KINASE NEK2"/>
    <property type="match status" value="1"/>
</dbReference>
<protein>
    <recommendedName>
        <fullName evidence="1">non-specific serine/threonine protein kinase</fullName>
        <ecNumber evidence="1">2.7.11.1</ecNumber>
    </recommendedName>
</protein>
<dbReference type="InterPro" id="IPR000719">
    <property type="entry name" value="Prot_kinase_dom"/>
</dbReference>
<feature type="domain" description="PASTA" evidence="8">
    <location>
        <begin position="339"/>
        <end position="406"/>
    </location>
</feature>
<dbReference type="EMBL" id="VGIR01000022">
    <property type="protein sequence ID" value="MBM3331197.1"/>
    <property type="molecule type" value="Genomic_DNA"/>
</dbReference>
<gene>
    <name evidence="9" type="ORF">FJY68_05005</name>
</gene>
<dbReference type="PROSITE" id="PS50011">
    <property type="entry name" value="PROTEIN_KINASE_DOM"/>
    <property type="match status" value="1"/>
</dbReference>
<dbReference type="SMART" id="SM00220">
    <property type="entry name" value="S_TKc"/>
    <property type="match status" value="1"/>
</dbReference>
<sequence length="432" mass="46120">MTESDESLESPDGIAPEPEETVVLADVLHKRGPLPKSELLSTFIDVLRDLERAHGDGLLHRDISPQRIVLIDGVWKLVEYGLDTVGTVRYMSPERCQGKPTDARSDIYSLGVVLYQAATGIVPFDAEMKFQIMDAHAKTPPPSPRAVNPELAEELEQVMLRALAKEPESRFQDATDFRHALEALLPESDRTFDSDLGPITETAGVVAEEMTSGPAERASAGVPYTSAAIESLVESVSDSLADSGHEPRRIRLAPILVTLGTVVVVVVGLLLVTGVIGGRKVPLVTGISRAEAESTLGARGFRAKIDSVSDTLPAGIVVAQVPGAGENGPRSRMVELRVSTGKVEMPSLVGLPLADARQLLARLALTPAKVDSQYSDAYTAGLVMSSKPKAGTMMAPRTSVGLTVCAGPATCPQCETRREARARFCTKCGFKF</sequence>
<evidence type="ECO:0000256" key="3">
    <source>
        <dbReference type="ARBA" id="ARBA00022741"/>
    </source>
</evidence>
<keyword evidence="6" id="KW-0812">Transmembrane</keyword>
<dbReference type="GO" id="GO:0004674">
    <property type="term" value="F:protein serine/threonine kinase activity"/>
    <property type="evidence" value="ECO:0007669"/>
    <property type="project" value="UniProtKB-EC"/>
</dbReference>
<dbReference type="InterPro" id="IPR050660">
    <property type="entry name" value="NEK_Ser/Thr_kinase"/>
</dbReference>
<dbReference type="Pfam" id="PF00069">
    <property type="entry name" value="Pkinase"/>
    <property type="match status" value="1"/>
</dbReference>
<evidence type="ECO:0000313" key="9">
    <source>
        <dbReference type="EMBL" id="MBM3331197.1"/>
    </source>
</evidence>
<dbReference type="SUPFAM" id="SSF56112">
    <property type="entry name" value="Protein kinase-like (PK-like)"/>
    <property type="match status" value="1"/>
</dbReference>
<dbReference type="CDD" id="cd14014">
    <property type="entry name" value="STKc_PknB_like"/>
    <property type="match status" value="1"/>
</dbReference>
<keyword evidence="6" id="KW-0472">Membrane</keyword>
<evidence type="ECO:0000256" key="5">
    <source>
        <dbReference type="ARBA" id="ARBA00022840"/>
    </source>
</evidence>